<gene>
    <name evidence="6" type="primary">hisB</name>
    <name evidence="8" type="ORF">HMPREF9309_01284</name>
</gene>
<comment type="catalytic activity">
    <reaction evidence="6 7">
        <text>D-erythro-1-(imidazol-4-yl)glycerol 3-phosphate = 3-(imidazol-4-yl)-2-oxopropyl phosphate + H2O</text>
        <dbReference type="Rhea" id="RHEA:11040"/>
        <dbReference type="ChEBI" id="CHEBI:15377"/>
        <dbReference type="ChEBI" id="CHEBI:57766"/>
        <dbReference type="ChEBI" id="CHEBI:58278"/>
        <dbReference type="EC" id="4.2.1.19"/>
    </reaction>
</comment>
<proteinExistence type="inferred from homology"/>
<evidence type="ECO:0000256" key="2">
    <source>
        <dbReference type="ARBA" id="ARBA00016664"/>
    </source>
</evidence>
<dbReference type="UniPathway" id="UPA00031">
    <property type="reaction ID" value="UER00011"/>
</dbReference>
<dbReference type="Pfam" id="PF00475">
    <property type="entry name" value="IGPD"/>
    <property type="match status" value="1"/>
</dbReference>
<dbReference type="GO" id="GO:0005737">
    <property type="term" value="C:cytoplasm"/>
    <property type="evidence" value="ECO:0007669"/>
    <property type="project" value="UniProtKB-SubCell"/>
</dbReference>
<dbReference type="RefSeq" id="WP_016647139.1">
    <property type="nucleotide sequence ID" value="NZ_KE340327.1"/>
</dbReference>
<sequence length="188" mass="21072">MIERNTKETKIKLKLEIYGTGKSKINTKIGFLNHMLEAFAKHSLMDLEVECDGDIEVDFHHSVEDIGIVLGMALKEQIYPVKNIERYSNSVVVMDESAVSCDLDISNRAFLVYDSIKEGLIGEFDAELIEEFFRAVAFNAGITLHLIKLRGSNKHHIAEATFKAFAVALRRALTKNEKMGIPSTKGVL</sequence>
<evidence type="ECO:0000256" key="6">
    <source>
        <dbReference type="HAMAP-Rule" id="MF_00076"/>
    </source>
</evidence>
<dbReference type="NCBIfam" id="NF002111">
    <property type="entry name" value="PRK00951.2-1"/>
    <property type="match status" value="1"/>
</dbReference>
<keyword evidence="5 6" id="KW-0456">Lyase</keyword>
<evidence type="ECO:0000256" key="4">
    <source>
        <dbReference type="ARBA" id="ARBA00023102"/>
    </source>
</evidence>
<evidence type="ECO:0000313" key="9">
    <source>
        <dbReference type="Proteomes" id="UP000014539"/>
    </source>
</evidence>
<dbReference type="CDD" id="cd07914">
    <property type="entry name" value="IGPD"/>
    <property type="match status" value="1"/>
</dbReference>
<evidence type="ECO:0000256" key="5">
    <source>
        <dbReference type="ARBA" id="ARBA00023239"/>
    </source>
</evidence>
<dbReference type="PANTHER" id="PTHR23133">
    <property type="entry name" value="IMIDAZOLEGLYCEROL-PHOSPHATE DEHYDRATASE HIS7"/>
    <property type="match status" value="1"/>
</dbReference>
<dbReference type="GO" id="GO:0004424">
    <property type="term" value="F:imidazoleglycerol-phosphate dehydratase activity"/>
    <property type="evidence" value="ECO:0007669"/>
    <property type="project" value="UniProtKB-UniRule"/>
</dbReference>
<keyword evidence="3 6" id="KW-0028">Amino-acid biosynthesis</keyword>
<dbReference type="FunFam" id="3.30.230.40:FF:000001">
    <property type="entry name" value="Imidazoleglycerol-phosphate dehydratase HisB"/>
    <property type="match status" value="1"/>
</dbReference>
<evidence type="ECO:0000256" key="7">
    <source>
        <dbReference type="RuleBase" id="RU000599"/>
    </source>
</evidence>
<name>S3XB45_9BACT</name>
<dbReference type="GO" id="GO:0000105">
    <property type="term" value="P:L-histidine biosynthetic process"/>
    <property type="evidence" value="ECO:0007669"/>
    <property type="project" value="UniProtKB-UniRule"/>
</dbReference>
<dbReference type="HOGENOM" id="CLU_044308_2_0_7"/>
<dbReference type="Proteomes" id="UP000014539">
    <property type="component" value="Unassembled WGS sequence"/>
</dbReference>
<dbReference type="AlphaFoldDB" id="S3XB45"/>
<dbReference type="SUPFAM" id="SSF54211">
    <property type="entry name" value="Ribosomal protein S5 domain 2-like"/>
    <property type="match status" value="2"/>
</dbReference>
<dbReference type="PROSITE" id="PS00955">
    <property type="entry name" value="IGP_DEHYDRATASE_2"/>
    <property type="match status" value="1"/>
</dbReference>
<comment type="pathway">
    <text evidence="1 6 7">Amino-acid biosynthesis; L-histidine biosynthesis; L-histidine from 5-phospho-alpha-D-ribose 1-diphosphate: step 6/9.</text>
</comment>
<reference evidence="8 9" key="1">
    <citation type="submission" date="2013-06" db="EMBL/GenBank/DDBJ databases">
        <title>The Genome Sequence of Campylobacter ureolyticus ACS-301-V-SCH3B.</title>
        <authorList>
            <consortium name="The Broad Institute Genomics Platform"/>
            <person name="Earl A."/>
            <person name="Ward D."/>
            <person name="Feldgarden M."/>
            <person name="Gevers D."/>
            <person name="Saerens B."/>
            <person name="Vaneechoutte M."/>
            <person name="Walker B."/>
            <person name="Young S."/>
            <person name="Zeng Q."/>
            <person name="Gargeya S."/>
            <person name="Fitzgerald M."/>
            <person name="Haas B."/>
            <person name="Abouelleil A."/>
            <person name="Allen A.W."/>
            <person name="Alvarado L."/>
            <person name="Arachchi H.M."/>
            <person name="Berlin A.M."/>
            <person name="Chapman S.B."/>
            <person name="Gainer-Dewar J."/>
            <person name="Goldberg J."/>
            <person name="Griggs A."/>
            <person name="Gujja S."/>
            <person name="Hansen M."/>
            <person name="Howarth C."/>
            <person name="Imamovic A."/>
            <person name="Ireland A."/>
            <person name="Larimer J."/>
            <person name="McCowan C."/>
            <person name="Murphy C."/>
            <person name="Pearson M."/>
            <person name="Poon T.W."/>
            <person name="Priest M."/>
            <person name="Roberts A."/>
            <person name="Saif S."/>
            <person name="Shea T."/>
            <person name="Sisk P."/>
            <person name="Sykes S."/>
            <person name="Wortman J."/>
            <person name="Nusbaum C."/>
            <person name="Birren B."/>
        </authorList>
    </citation>
    <scope>NUCLEOTIDE SEQUENCE [LARGE SCALE GENOMIC DNA]</scope>
    <source>
        <strain evidence="8 9">ACS-301-V-Sch3b</strain>
    </source>
</reference>
<dbReference type="HAMAP" id="MF_00076">
    <property type="entry name" value="HisB"/>
    <property type="match status" value="1"/>
</dbReference>
<evidence type="ECO:0000256" key="3">
    <source>
        <dbReference type="ARBA" id="ARBA00022605"/>
    </source>
</evidence>
<dbReference type="Gene3D" id="3.30.230.40">
    <property type="entry name" value="Imidazole glycerol phosphate dehydratase, domain 1"/>
    <property type="match status" value="2"/>
</dbReference>
<dbReference type="eggNOG" id="COG0131">
    <property type="taxonomic scope" value="Bacteria"/>
</dbReference>
<comment type="caution">
    <text evidence="8">The sequence shown here is derived from an EMBL/GenBank/DDBJ whole genome shotgun (WGS) entry which is preliminary data.</text>
</comment>
<dbReference type="EC" id="4.2.1.19" evidence="6 7"/>
<dbReference type="PATRIC" id="fig|883165.3.peg.1301"/>
<dbReference type="InterPro" id="IPR020568">
    <property type="entry name" value="Ribosomal_Su5_D2-typ_SF"/>
</dbReference>
<dbReference type="InterPro" id="IPR020565">
    <property type="entry name" value="ImidazoleglycerP_deHydtase_CS"/>
</dbReference>
<keyword evidence="6" id="KW-0963">Cytoplasm</keyword>
<evidence type="ECO:0000256" key="1">
    <source>
        <dbReference type="ARBA" id="ARBA00005047"/>
    </source>
</evidence>
<dbReference type="PROSITE" id="PS00954">
    <property type="entry name" value="IGP_DEHYDRATASE_1"/>
    <property type="match status" value="1"/>
</dbReference>
<keyword evidence="4 6" id="KW-0368">Histidine biosynthesis</keyword>
<dbReference type="PANTHER" id="PTHR23133:SF2">
    <property type="entry name" value="IMIDAZOLEGLYCEROL-PHOSPHATE DEHYDRATASE"/>
    <property type="match status" value="1"/>
</dbReference>
<evidence type="ECO:0000313" key="8">
    <source>
        <dbReference type="EMBL" id="EPH08029.1"/>
    </source>
</evidence>
<comment type="subcellular location">
    <subcellularLocation>
        <location evidence="6 7">Cytoplasm</location>
    </subcellularLocation>
</comment>
<organism evidence="8 9">
    <name type="scientific">Campylobacter ureolyticus ACS-301-V-Sch3b</name>
    <dbReference type="NCBI Taxonomy" id="883165"/>
    <lineage>
        <taxon>Bacteria</taxon>
        <taxon>Pseudomonadati</taxon>
        <taxon>Campylobacterota</taxon>
        <taxon>Epsilonproteobacteria</taxon>
        <taxon>Campylobacterales</taxon>
        <taxon>Campylobacteraceae</taxon>
        <taxon>Campylobacter</taxon>
    </lineage>
</organism>
<dbReference type="InterPro" id="IPR000807">
    <property type="entry name" value="ImidazoleglycerolP_deHydtase"/>
</dbReference>
<dbReference type="NCBIfam" id="NF002114">
    <property type="entry name" value="PRK00951.2-4"/>
    <property type="match status" value="1"/>
</dbReference>
<dbReference type="InterPro" id="IPR038494">
    <property type="entry name" value="IGPD_sf"/>
</dbReference>
<comment type="similarity">
    <text evidence="6 7">Belongs to the imidazoleglycerol-phosphate dehydratase family.</text>
</comment>
<dbReference type="FunFam" id="3.30.230.40:FF:000003">
    <property type="entry name" value="Imidazoleglycerol-phosphate dehydratase HisB"/>
    <property type="match status" value="1"/>
</dbReference>
<protein>
    <recommendedName>
        <fullName evidence="2 6">Imidazoleglycerol-phosphate dehydratase</fullName>
        <shortName evidence="6">IGPD</shortName>
        <ecNumber evidence="6 7">4.2.1.19</ecNumber>
    </recommendedName>
</protein>
<keyword evidence="9" id="KW-1185">Reference proteome</keyword>
<accession>S3XB45</accession>
<dbReference type="EMBL" id="AGYD01000011">
    <property type="protein sequence ID" value="EPH08029.1"/>
    <property type="molecule type" value="Genomic_DNA"/>
</dbReference>